<dbReference type="InParanoid" id="A0A7M7L208"/>
<dbReference type="OMA" id="MACDMLL"/>
<comment type="similarity">
    <text evidence="2">Belongs to the cytochrome P450 family.</text>
</comment>
<evidence type="ECO:0000256" key="3">
    <source>
        <dbReference type="ARBA" id="ARBA00022617"/>
    </source>
</evidence>
<comment type="cofactor">
    <cofactor evidence="1">
        <name>heme</name>
        <dbReference type="ChEBI" id="CHEBI:30413"/>
    </cofactor>
</comment>
<protein>
    <submittedName>
        <fullName evidence="8">Uncharacterized protein</fullName>
    </submittedName>
</protein>
<organism evidence="8 9">
    <name type="scientific">Varroa destructor</name>
    <name type="common">Honeybee mite</name>
    <dbReference type="NCBI Taxonomy" id="109461"/>
    <lineage>
        <taxon>Eukaryota</taxon>
        <taxon>Metazoa</taxon>
        <taxon>Ecdysozoa</taxon>
        <taxon>Arthropoda</taxon>
        <taxon>Chelicerata</taxon>
        <taxon>Arachnida</taxon>
        <taxon>Acari</taxon>
        <taxon>Parasitiformes</taxon>
        <taxon>Mesostigmata</taxon>
        <taxon>Gamasina</taxon>
        <taxon>Dermanyssoidea</taxon>
        <taxon>Varroidae</taxon>
        <taxon>Varroa</taxon>
    </lineage>
</organism>
<dbReference type="Pfam" id="PF00067">
    <property type="entry name" value="p450"/>
    <property type="match status" value="1"/>
</dbReference>
<dbReference type="KEGG" id="vde:111255216"/>
<proteinExistence type="inferred from homology"/>
<dbReference type="GO" id="GO:0016705">
    <property type="term" value="F:oxidoreductase activity, acting on paired donors, with incorporation or reduction of molecular oxygen"/>
    <property type="evidence" value="ECO:0007669"/>
    <property type="project" value="InterPro"/>
</dbReference>
<sequence>MHINARKMRKMFGPLVLEKVVAGRIVVHVFDPQDMETVFRNEGRYPTRLSHRALLRYRQQRPEQYRNGGLFPSNGADWAEMRNKFQVPLMRQGHMEMYRDKLHESAEDLIDLCSNQQYFDGKKDLTPLLYRWALESTGIIALDGRLGCLEASFNDRPQRLVEAIAETLNVTMLTENGLQFWRYWDTPIYKKLVKAQDTMAEIVNGFLKEHPPTSNTTETATVLQQFLALPGDKRDVYTMIMDLFLAGIDTTAYSMIYLLYHLASHPECQERLRKELLSLQARLGPRPTCRALEGCTYLRACTRESHRLLPIALGTGRILESDIILSGYNVPAGVCLVQLFYC</sequence>
<evidence type="ECO:0000313" key="8">
    <source>
        <dbReference type="EnsemblMetazoa" id="XP_022672665"/>
    </source>
</evidence>
<evidence type="ECO:0000256" key="5">
    <source>
        <dbReference type="ARBA" id="ARBA00023002"/>
    </source>
</evidence>
<dbReference type="PANTHER" id="PTHR24279">
    <property type="entry name" value="CYTOCHROME P450"/>
    <property type="match status" value="1"/>
</dbReference>
<evidence type="ECO:0000256" key="2">
    <source>
        <dbReference type="ARBA" id="ARBA00010617"/>
    </source>
</evidence>
<dbReference type="GO" id="GO:0004497">
    <property type="term" value="F:monooxygenase activity"/>
    <property type="evidence" value="ECO:0007669"/>
    <property type="project" value="UniProtKB-KW"/>
</dbReference>
<dbReference type="PANTHER" id="PTHR24279:SF120">
    <property type="entry name" value="CYTOCHROME P450"/>
    <property type="match status" value="1"/>
</dbReference>
<accession>A0A7M7L208</accession>
<reference evidence="8" key="1">
    <citation type="submission" date="2021-01" db="UniProtKB">
        <authorList>
            <consortium name="EnsemblMetazoa"/>
        </authorList>
    </citation>
    <scope>IDENTIFICATION</scope>
</reference>
<dbReference type="SUPFAM" id="SSF48264">
    <property type="entry name" value="Cytochrome P450"/>
    <property type="match status" value="1"/>
</dbReference>
<dbReference type="GO" id="GO:0020037">
    <property type="term" value="F:heme binding"/>
    <property type="evidence" value="ECO:0007669"/>
    <property type="project" value="InterPro"/>
</dbReference>
<dbReference type="PRINTS" id="PR00463">
    <property type="entry name" value="EP450I"/>
</dbReference>
<dbReference type="Proteomes" id="UP000594260">
    <property type="component" value="Unplaced"/>
</dbReference>
<dbReference type="CDD" id="cd11054">
    <property type="entry name" value="CYP24A1-like"/>
    <property type="match status" value="1"/>
</dbReference>
<name>A0A7M7L208_VARDE</name>
<dbReference type="InterPro" id="IPR002401">
    <property type="entry name" value="Cyt_P450_E_grp-I"/>
</dbReference>
<evidence type="ECO:0000256" key="6">
    <source>
        <dbReference type="ARBA" id="ARBA00023004"/>
    </source>
</evidence>
<dbReference type="AlphaFoldDB" id="A0A7M7L208"/>
<dbReference type="InterPro" id="IPR001128">
    <property type="entry name" value="Cyt_P450"/>
</dbReference>
<keyword evidence="7" id="KW-0503">Monooxygenase</keyword>
<keyword evidence="3" id="KW-0349">Heme</keyword>
<evidence type="ECO:0000256" key="4">
    <source>
        <dbReference type="ARBA" id="ARBA00022723"/>
    </source>
</evidence>
<dbReference type="EnsemblMetazoa" id="XM_022816930">
    <property type="protein sequence ID" value="XP_022672665"/>
    <property type="gene ID" value="LOC111255216"/>
</dbReference>
<dbReference type="GeneID" id="111255216"/>
<dbReference type="OrthoDB" id="3945418at2759"/>
<evidence type="ECO:0000256" key="1">
    <source>
        <dbReference type="ARBA" id="ARBA00001971"/>
    </source>
</evidence>
<dbReference type="InterPro" id="IPR050479">
    <property type="entry name" value="CYP11_CYP27_families"/>
</dbReference>
<keyword evidence="4" id="KW-0479">Metal-binding</keyword>
<dbReference type="GO" id="GO:0005506">
    <property type="term" value="F:iron ion binding"/>
    <property type="evidence" value="ECO:0007669"/>
    <property type="project" value="InterPro"/>
</dbReference>
<evidence type="ECO:0000256" key="7">
    <source>
        <dbReference type="ARBA" id="ARBA00023033"/>
    </source>
</evidence>
<dbReference type="RefSeq" id="XP_022672665.1">
    <property type="nucleotide sequence ID" value="XM_022816930.1"/>
</dbReference>
<keyword evidence="6" id="KW-0408">Iron</keyword>
<dbReference type="Gene3D" id="1.10.630.10">
    <property type="entry name" value="Cytochrome P450"/>
    <property type="match status" value="1"/>
</dbReference>
<keyword evidence="9" id="KW-1185">Reference proteome</keyword>
<evidence type="ECO:0000313" key="9">
    <source>
        <dbReference type="Proteomes" id="UP000594260"/>
    </source>
</evidence>
<dbReference type="InterPro" id="IPR036396">
    <property type="entry name" value="Cyt_P450_sf"/>
</dbReference>
<keyword evidence="5" id="KW-0560">Oxidoreductase</keyword>